<keyword evidence="4 6" id="KW-0472">Membrane</keyword>
<evidence type="ECO:0000313" key="7">
    <source>
        <dbReference type="EMBL" id="TVY46341.1"/>
    </source>
</evidence>
<evidence type="ECO:0000256" key="3">
    <source>
        <dbReference type="ARBA" id="ARBA00022989"/>
    </source>
</evidence>
<gene>
    <name evidence="7" type="primary">hypC</name>
    <name evidence="7" type="ORF">LOCC1_G003603</name>
</gene>
<dbReference type="GO" id="GO:0016020">
    <property type="term" value="C:membrane"/>
    <property type="evidence" value="ECO:0007669"/>
    <property type="project" value="UniProtKB-SubCell"/>
</dbReference>
<dbReference type="PANTHER" id="PTHR35042">
    <property type="entry name" value="ANTHRONE OXYGENASE ENCC"/>
    <property type="match status" value="1"/>
</dbReference>
<comment type="subcellular location">
    <subcellularLocation>
        <location evidence="1">Membrane</location>
        <topology evidence="1">Multi-pass membrane protein</topology>
    </subcellularLocation>
</comment>
<keyword evidence="3 6" id="KW-1133">Transmembrane helix</keyword>
<dbReference type="GO" id="GO:0004497">
    <property type="term" value="F:monooxygenase activity"/>
    <property type="evidence" value="ECO:0007669"/>
    <property type="project" value="UniProtKB-KW"/>
</dbReference>
<comment type="similarity">
    <text evidence="5">Belongs to the anthrone oxygenase family.</text>
</comment>
<evidence type="ECO:0000256" key="4">
    <source>
        <dbReference type="ARBA" id="ARBA00023136"/>
    </source>
</evidence>
<name>A0A8H8UFV2_9HELO</name>
<sequence>MANMQTPLPIRLAQTLGLTTAGLLAGANISFSLIALPRILESPTPLLIQQWKHLFTSGRATLPPMALLSSSLFFYLASQARSSSSKPTSALPEESFWGYVAAGVLALSIVPYTMVFMSPTNERLLVGERE</sequence>
<keyword evidence="2 6" id="KW-0812">Transmembrane</keyword>
<protein>
    <submittedName>
        <fullName evidence="7">Noranthrone monooxygenase</fullName>
    </submittedName>
</protein>
<evidence type="ECO:0000313" key="8">
    <source>
        <dbReference type="Proteomes" id="UP000443090"/>
    </source>
</evidence>
<evidence type="ECO:0000256" key="6">
    <source>
        <dbReference type="SAM" id="Phobius"/>
    </source>
</evidence>
<feature type="transmembrane region" description="Helical" evidence="6">
    <location>
        <begin position="12"/>
        <end position="36"/>
    </location>
</feature>
<feature type="transmembrane region" description="Helical" evidence="6">
    <location>
        <begin position="57"/>
        <end position="76"/>
    </location>
</feature>
<dbReference type="PANTHER" id="PTHR35042:SF1">
    <property type="entry name" value="DUF1772-DOMAIN-CONTAINING PROTEIN"/>
    <property type="match status" value="1"/>
</dbReference>
<proteinExistence type="inferred from homology"/>
<reference evidence="7 8" key="1">
    <citation type="submission" date="2018-05" db="EMBL/GenBank/DDBJ databases">
        <title>Genome sequencing and assembly of the regulated plant pathogen Lachnellula willkommii and related sister species for the development of diagnostic species identification markers.</title>
        <authorList>
            <person name="Giroux E."/>
            <person name="Bilodeau G."/>
        </authorList>
    </citation>
    <scope>NUCLEOTIDE SEQUENCE [LARGE SCALE GENOMIC DNA]</scope>
    <source>
        <strain evidence="7 8">CBS 160.35</strain>
    </source>
</reference>
<feature type="non-terminal residue" evidence="7">
    <location>
        <position position="1"/>
    </location>
</feature>
<comment type="caution">
    <text evidence="7">The sequence shown here is derived from an EMBL/GenBank/DDBJ whole genome shotgun (WGS) entry which is preliminary data.</text>
</comment>
<keyword evidence="7" id="KW-0503">Monooxygenase</keyword>
<keyword evidence="8" id="KW-1185">Reference proteome</keyword>
<dbReference type="OrthoDB" id="5954308at2759"/>
<dbReference type="Proteomes" id="UP000443090">
    <property type="component" value="Unassembled WGS sequence"/>
</dbReference>
<dbReference type="InterPro" id="IPR013901">
    <property type="entry name" value="Anthrone_oxy"/>
</dbReference>
<evidence type="ECO:0000256" key="1">
    <source>
        <dbReference type="ARBA" id="ARBA00004141"/>
    </source>
</evidence>
<dbReference type="EMBL" id="QGMI01000153">
    <property type="protein sequence ID" value="TVY46341.1"/>
    <property type="molecule type" value="Genomic_DNA"/>
</dbReference>
<feature type="transmembrane region" description="Helical" evidence="6">
    <location>
        <begin position="96"/>
        <end position="115"/>
    </location>
</feature>
<accession>A0A8H8UFV2</accession>
<evidence type="ECO:0000256" key="2">
    <source>
        <dbReference type="ARBA" id="ARBA00022692"/>
    </source>
</evidence>
<dbReference type="AlphaFoldDB" id="A0A8H8UFV2"/>
<keyword evidence="7" id="KW-0560">Oxidoreductase</keyword>
<organism evidence="7 8">
    <name type="scientific">Lachnellula occidentalis</name>
    <dbReference type="NCBI Taxonomy" id="215460"/>
    <lineage>
        <taxon>Eukaryota</taxon>
        <taxon>Fungi</taxon>
        <taxon>Dikarya</taxon>
        <taxon>Ascomycota</taxon>
        <taxon>Pezizomycotina</taxon>
        <taxon>Leotiomycetes</taxon>
        <taxon>Helotiales</taxon>
        <taxon>Lachnaceae</taxon>
        <taxon>Lachnellula</taxon>
    </lineage>
</organism>
<evidence type="ECO:0000256" key="5">
    <source>
        <dbReference type="ARBA" id="ARBA00034313"/>
    </source>
</evidence>
<dbReference type="Pfam" id="PF08592">
    <property type="entry name" value="Anthrone_oxy"/>
    <property type="match status" value="1"/>
</dbReference>